<gene>
    <name evidence="10" type="ORF">BB558_000356</name>
</gene>
<dbReference type="InterPro" id="IPR005579">
    <property type="entry name" value="Cgr1-like"/>
</dbReference>
<comment type="function">
    <text evidence="1 8">Involved in nucleolar integrity and required for processing of the pre-rRNA for the 60S ribosome subunit.</text>
</comment>
<keyword evidence="11" id="KW-1185">Reference proteome</keyword>
<keyword evidence="6" id="KW-0175">Coiled coil</keyword>
<evidence type="ECO:0000256" key="6">
    <source>
        <dbReference type="ARBA" id="ARBA00023054"/>
    </source>
</evidence>
<evidence type="ECO:0000256" key="8">
    <source>
        <dbReference type="RuleBase" id="RU363084"/>
    </source>
</evidence>
<evidence type="ECO:0000256" key="2">
    <source>
        <dbReference type="ARBA" id="ARBA00004604"/>
    </source>
</evidence>
<comment type="subcellular location">
    <subcellularLocation>
        <location evidence="2 8">Nucleus</location>
        <location evidence="2 8">Nucleolus</location>
    </subcellularLocation>
</comment>
<keyword evidence="5 8" id="KW-0698">rRNA processing</keyword>
<dbReference type="GO" id="GO:0006364">
    <property type="term" value="P:rRNA processing"/>
    <property type="evidence" value="ECO:0007669"/>
    <property type="project" value="UniProtKB-UniRule"/>
</dbReference>
<evidence type="ECO:0000256" key="3">
    <source>
        <dbReference type="ARBA" id="ARBA00007869"/>
    </source>
</evidence>
<reference evidence="10 11" key="1">
    <citation type="journal article" date="2018" name="MBio">
        <title>Comparative Genomics Reveals the Core Gene Toolbox for the Fungus-Insect Symbiosis.</title>
        <authorList>
            <person name="Wang Y."/>
            <person name="Stata M."/>
            <person name="Wang W."/>
            <person name="Stajich J.E."/>
            <person name="White M.M."/>
            <person name="Moncalvo J.M."/>
        </authorList>
    </citation>
    <scope>NUCLEOTIDE SEQUENCE [LARGE SCALE GENOMIC DNA]</scope>
    <source>
        <strain evidence="10 11">AUS-126-30</strain>
    </source>
</reference>
<evidence type="ECO:0000256" key="7">
    <source>
        <dbReference type="ARBA" id="ARBA00023242"/>
    </source>
</evidence>
<keyword evidence="4 8" id="KW-0690">Ribosome biogenesis</keyword>
<evidence type="ECO:0000256" key="9">
    <source>
        <dbReference type="SAM" id="MobiDB-lite"/>
    </source>
</evidence>
<evidence type="ECO:0000313" key="11">
    <source>
        <dbReference type="Proteomes" id="UP000245591"/>
    </source>
</evidence>
<dbReference type="Proteomes" id="UP000245591">
    <property type="component" value="Unassembled WGS sequence"/>
</dbReference>
<evidence type="ECO:0000256" key="1">
    <source>
        <dbReference type="ARBA" id="ARBA00004090"/>
    </source>
</evidence>
<dbReference type="Pfam" id="PF03879">
    <property type="entry name" value="Cgr1"/>
    <property type="match status" value="1"/>
</dbReference>
<comment type="similarity">
    <text evidence="3 8">Belongs to the CGR1 family.</text>
</comment>
<name>A0A2U1JEN5_SMIAN</name>
<evidence type="ECO:0000313" key="10">
    <source>
        <dbReference type="EMBL" id="PWA03489.1"/>
    </source>
</evidence>
<organism evidence="10 11">
    <name type="scientific">Smittium angustum</name>
    <dbReference type="NCBI Taxonomy" id="133377"/>
    <lineage>
        <taxon>Eukaryota</taxon>
        <taxon>Fungi</taxon>
        <taxon>Fungi incertae sedis</taxon>
        <taxon>Zoopagomycota</taxon>
        <taxon>Kickxellomycotina</taxon>
        <taxon>Harpellomycetes</taxon>
        <taxon>Harpellales</taxon>
        <taxon>Legeriomycetaceae</taxon>
        <taxon>Smittium</taxon>
    </lineage>
</organism>
<keyword evidence="7 8" id="KW-0539">Nucleus</keyword>
<accession>A0A2U1JEN5</accession>
<proteinExistence type="inferred from homology"/>
<evidence type="ECO:0000256" key="5">
    <source>
        <dbReference type="ARBA" id="ARBA00022552"/>
    </source>
</evidence>
<comment type="caution">
    <text evidence="10">The sequence shown here is derived from an EMBL/GenBank/DDBJ whole genome shotgun (WGS) entry which is preliminary data.</text>
</comment>
<protein>
    <recommendedName>
        <fullName evidence="8">rRNA-processing protein</fullName>
    </recommendedName>
</protein>
<dbReference type="GO" id="GO:0005730">
    <property type="term" value="C:nucleolus"/>
    <property type="evidence" value="ECO:0007669"/>
    <property type="project" value="UniProtKB-SubCell"/>
</dbReference>
<sequence>MKENKSILESKDIANPAGIETRVSGRVWKSAKKATNRTTLPKILKQTWDKKEKERREKEAATKLHREMKQQYDEKRQAEKDHIRERRKMREEKERLDALQATLSARKKLKLKKKELKAKARAKH</sequence>
<dbReference type="AlphaFoldDB" id="A0A2U1JEN5"/>
<feature type="region of interest" description="Disordered" evidence="9">
    <location>
        <begin position="48"/>
        <end position="95"/>
    </location>
</feature>
<evidence type="ECO:0000256" key="4">
    <source>
        <dbReference type="ARBA" id="ARBA00022517"/>
    </source>
</evidence>
<dbReference type="EMBL" id="MBFU01000013">
    <property type="protein sequence ID" value="PWA03489.1"/>
    <property type="molecule type" value="Genomic_DNA"/>
</dbReference>